<sequence>MVSRKAHPPPTKGRSDDAMDIDNGPSQIDVTDAQSESRITAQLALIAQHLDANFDQLLNTTISSAASTEDSVSGNRFHEALDVVAQGFEQVSTDRIVAPKLLQMMSRIAQVSAELHTIDGTQDGTARPAADQRPVKFDQTIFPPHLWWDVARVSSRLLEPLVLARSLLSFHSFVDVAGAFADIAHKSQTSFRDYYMAQMTEIFGDELDQLRQKEDISKQRLALLIDNLEAGLLVFDENDVLLTTDE</sequence>
<dbReference type="STRING" id="215637.A0A4V1J5H9"/>
<organism evidence="10 11">
    <name type="scientific">Dimargaris cristalligena</name>
    <dbReference type="NCBI Taxonomy" id="215637"/>
    <lineage>
        <taxon>Eukaryota</taxon>
        <taxon>Fungi</taxon>
        <taxon>Fungi incertae sedis</taxon>
        <taxon>Zoopagomycota</taxon>
        <taxon>Kickxellomycotina</taxon>
        <taxon>Dimargaritomycetes</taxon>
        <taxon>Dimargaritales</taxon>
        <taxon>Dimargaritaceae</taxon>
        <taxon>Dimargaris</taxon>
    </lineage>
</organism>
<dbReference type="PANTHER" id="PTHR28127">
    <property type="entry name" value="RIBOSOME ASSEMBLY PROTEIN 3"/>
    <property type="match status" value="1"/>
</dbReference>
<comment type="subcellular location">
    <subcellularLocation>
        <location evidence="2">Nucleus</location>
        <location evidence="2">Nucleolus</location>
    </subcellularLocation>
</comment>
<dbReference type="Pfam" id="PF14615">
    <property type="entry name" value="Rsa3"/>
    <property type="match status" value="1"/>
</dbReference>
<keyword evidence="11" id="KW-1185">Reference proteome</keyword>
<dbReference type="AlphaFoldDB" id="A0A4V1J5H9"/>
<gene>
    <name evidence="10" type="ORF">BJ085DRAFT_29509</name>
</gene>
<keyword evidence="6" id="KW-0539">Nucleus</keyword>
<evidence type="ECO:0000256" key="7">
    <source>
        <dbReference type="ARBA" id="ARBA00023274"/>
    </source>
</evidence>
<evidence type="ECO:0000256" key="3">
    <source>
        <dbReference type="ARBA" id="ARBA00006256"/>
    </source>
</evidence>
<dbReference type="InterPro" id="IPR028217">
    <property type="entry name" value="Rsa3_C"/>
</dbReference>
<accession>A0A4V1J5H9</accession>
<comment type="similarity">
    <text evidence="3">Belongs to the RSA3 family.</text>
</comment>
<dbReference type="GO" id="GO:0030687">
    <property type="term" value="C:preribosome, large subunit precursor"/>
    <property type="evidence" value="ECO:0007669"/>
    <property type="project" value="TreeGrafter"/>
</dbReference>
<dbReference type="Proteomes" id="UP000268162">
    <property type="component" value="Unassembled WGS sequence"/>
</dbReference>
<evidence type="ECO:0000256" key="1">
    <source>
        <dbReference type="ARBA" id="ARBA00003035"/>
    </source>
</evidence>
<reference evidence="11" key="1">
    <citation type="journal article" date="2018" name="Nat. Microbiol.">
        <title>Leveraging single-cell genomics to expand the fungal tree of life.</title>
        <authorList>
            <person name="Ahrendt S.R."/>
            <person name="Quandt C.A."/>
            <person name="Ciobanu D."/>
            <person name="Clum A."/>
            <person name="Salamov A."/>
            <person name="Andreopoulos B."/>
            <person name="Cheng J.F."/>
            <person name="Woyke T."/>
            <person name="Pelin A."/>
            <person name="Henrissat B."/>
            <person name="Reynolds N.K."/>
            <person name="Benny G.L."/>
            <person name="Smith M.E."/>
            <person name="James T.Y."/>
            <person name="Grigoriev I.V."/>
        </authorList>
    </citation>
    <scope>NUCLEOTIDE SEQUENCE [LARGE SCALE GENOMIC DNA]</scope>
    <source>
        <strain evidence="11">RSA 468</strain>
    </source>
</reference>
<comment type="function">
    <text evidence="1">Required for efficient biogenesis of the 60S ribosomal subunit.</text>
</comment>
<evidence type="ECO:0000259" key="9">
    <source>
        <dbReference type="Pfam" id="PF14615"/>
    </source>
</evidence>
<dbReference type="InterPro" id="IPR051898">
    <property type="entry name" value="Ribosome_Assembly_3"/>
</dbReference>
<evidence type="ECO:0000256" key="2">
    <source>
        <dbReference type="ARBA" id="ARBA00004604"/>
    </source>
</evidence>
<evidence type="ECO:0000313" key="11">
    <source>
        <dbReference type="Proteomes" id="UP000268162"/>
    </source>
</evidence>
<evidence type="ECO:0000256" key="4">
    <source>
        <dbReference type="ARBA" id="ARBA00015339"/>
    </source>
</evidence>
<keyword evidence="5" id="KW-0690">Ribosome biogenesis</keyword>
<name>A0A4V1J5H9_9FUNG</name>
<keyword evidence="7" id="KW-0687">Ribonucleoprotein</keyword>
<dbReference type="EMBL" id="ML002297">
    <property type="protein sequence ID" value="RKP39119.1"/>
    <property type="molecule type" value="Genomic_DNA"/>
</dbReference>
<dbReference type="PANTHER" id="PTHR28127:SF1">
    <property type="entry name" value="RIBOSOME ASSEMBLY PROTEIN 3"/>
    <property type="match status" value="1"/>
</dbReference>
<proteinExistence type="inferred from homology"/>
<feature type="region of interest" description="Disordered" evidence="8">
    <location>
        <begin position="1"/>
        <end position="34"/>
    </location>
</feature>
<protein>
    <recommendedName>
        <fullName evidence="4">Ribosome assembly protein 3</fullName>
    </recommendedName>
</protein>
<dbReference type="GO" id="GO:0000027">
    <property type="term" value="P:ribosomal large subunit assembly"/>
    <property type="evidence" value="ECO:0007669"/>
    <property type="project" value="TreeGrafter"/>
</dbReference>
<evidence type="ECO:0000256" key="8">
    <source>
        <dbReference type="SAM" id="MobiDB-lite"/>
    </source>
</evidence>
<feature type="domain" description="Ribosome-assembly protein 3 C-terminal" evidence="9">
    <location>
        <begin position="191"/>
        <end position="236"/>
    </location>
</feature>
<evidence type="ECO:0000256" key="5">
    <source>
        <dbReference type="ARBA" id="ARBA00022517"/>
    </source>
</evidence>
<dbReference type="GO" id="GO:0005730">
    <property type="term" value="C:nucleolus"/>
    <property type="evidence" value="ECO:0007669"/>
    <property type="project" value="UniProtKB-SubCell"/>
</dbReference>
<evidence type="ECO:0000256" key="6">
    <source>
        <dbReference type="ARBA" id="ARBA00023242"/>
    </source>
</evidence>
<dbReference type="OrthoDB" id="69550at2759"/>
<evidence type="ECO:0000313" key="10">
    <source>
        <dbReference type="EMBL" id="RKP39119.1"/>
    </source>
</evidence>
<feature type="compositionally biased region" description="Polar residues" evidence="8">
    <location>
        <begin position="24"/>
        <end position="34"/>
    </location>
</feature>